<dbReference type="CDD" id="cd03351">
    <property type="entry name" value="LbH_UDP-GlcNAc_AT"/>
    <property type="match status" value="1"/>
</dbReference>
<evidence type="ECO:0000256" key="3">
    <source>
        <dbReference type="ARBA" id="ARBA00022679"/>
    </source>
</evidence>
<comment type="subunit">
    <text evidence="6">Homotrimer.</text>
</comment>
<dbReference type="PANTHER" id="PTHR43480:SF1">
    <property type="entry name" value="ACYL-[ACYL-CARRIER-PROTEIN]--UDP-N-ACETYLGLUCOSAMINE O-ACYLTRANSFERASE, MITOCHONDRIAL-RELATED"/>
    <property type="match status" value="1"/>
</dbReference>
<comment type="catalytic activity">
    <reaction evidence="6">
        <text>a (3R)-hydroxyacyl-[ACP] + UDP-N-acetyl-alpha-D-glucosamine = a UDP-3-O-[(3R)-3-hydroxyacyl]-N-acetyl-alpha-D-glucosamine + holo-[ACP]</text>
        <dbReference type="Rhea" id="RHEA:67812"/>
        <dbReference type="Rhea" id="RHEA-COMP:9685"/>
        <dbReference type="Rhea" id="RHEA-COMP:9945"/>
        <dbReference type="ChEBI" id="CHEBI:57705"/>
        <dbReference type="ChEBI" id="CHEBI:64479"/>
        <dbReference type="ChEBI" id="CHEBI:78827"/>
        <dbReference type="ChEBI" id="CHEBI:173225"/>
        <dbReference type="EC" id="2.3.1.129"/>
    </reaction>
</comment>
<dbReference type="EMBL" id="CP016303">
    <property type="protein sequence ID" value="ASX25697.1"/>
    <property type="molecule type" value="Genomic_DNA"/>
</dbReference>
<dbReference type="UniPathway" id="UPA00359">
    <property type="reaction ID" value="UER00477"/>
</dbReference>
<protein>
    <recommendedName>
        <fullName evidence="6">Acyl-[acyl-carrier-protein]--UDP-N-acetylglucosamine O-acyltransferase</fullName>
        <shortName evidence="6">UDP-N-acetylglucosamine acyltransferase</shortName>
        <ecNumber evidence="6">2.3.1.129</ecNumber>
    </recommendedName>
</protein>
<dbReference type="OrthoDB" id="9807278at2"/>
<reference evidence="7 8" key="2">
    <citation type="submission" date="2017-09" db="EMBL/GenBank/DDBJ databases">
        <title>The genome of whitefly Bemisia tabaci, a global crop pest, provides novel insights into virus transmission, host adaptation and insecticide resistance.</title>
        <authorList>
            <person name="Kaur N."/>
            <person name="Kliot A."/>
            <person name="Pinheiro P.V."/>
            <person name="Luan J."/>
            <person name="Zheng Y."/>
            <person name="Liu W."/>
            <person name="Sun H."/>
            <person name="Yang X."/>
            <person name="Xu Y."/>
            <person name="Luo Y."/>
            <person name="Kruse A."/>
            <person name="Fisher T.W."/>
            <person name="Nelson D.R."/>
            <person name="Elimelech M."/>
            <person name="MacCoss M."/>
            <person name="Johnson R."/>
            <person name="Cohen E."/>
            <person name="Hunter W.B."/>
            <person name="Brown J.K."/>
            <person name="Jander G."/>
            <person name="Cilia M."/>
            <person name="Douglas A.E."/>
            <person name="Ghanim M."/>
            <person name="Simmons A.M."/>
            <person name="Wintermantel W.M."/>
            <person name="Ling K.-S."/>
            <person name="Fei Z."/>
        </authorList>
    </citation>
    <scope>NUCLEOTIDE SEQUENCE [LARGE SCALE GENOMIC DNA]</scope>
    <source>
        <strain evidence="7 8">MEAM1</strain>
    </source>
</reference>
<keyword evidence="1 6" id="KW-0444">Lipid biosynthesis</keyword>
<dbReference type="InterPro" id="IPR010137">
    <property type="entry name" value="Lipid_A_LpxA"/>
</dbReference>
<keyword evidence="6" id="KW-0677">Repeat</keyword>
<dbReference type="InterPro" id="IPR037157">
    <property type="entry name" value="Acetyltransf_C_sf"/>
</dbReference>
<keyword evidence="5 6" id="KW-0012">Acyltransferase</keyword>
<dbReference type="Gene3D" id="1.20.1180.10">
    <property type="entry name" value="Udp N-acetylglucosamine O-acyltransferase, C-terminal domain"/>
    <property type="match status" value="1"/>
</dbReference>
<keyword evidence="6" id="KW-0963">Cytoplasm</keyword>
<dbReference type="InterPro" id="IPR029098">
    <property type="entry name" value="Acetyltransf_C"/>
</dbReference>
<dbReference type="SUPFAM" id="SSF51161">
    <property type="entry name" value="Trimeric LpxA-like enzymes"/>
    <property type="match status" value="1"/>
</dbReference>
<dbReference type="PANTHER" id="PTHR43480">
    <property type="entry name" value="ACYL-[ACYL-CARRIER-PROTEIN]--UDP-N-ACETYLGLUCOSAMINE O-ACYLTRANSFERASE"/>
    <property type="match status" value="1"/>
</dbReference>
<keyword evidence="2 6" id="KW-0441">Lipid A biosynthesis</keyword>
<dbReference type="HAMAP" id="MF_00387">
    <property type="entry name" value="LpxA"/>
    <property type="match status" value="1"/>
</dbReference>
<evidence type="ECO:0000313" key="7">
    <source>
        <dbReference type="EMBL" id="ASX25697.1"/>
    </source>
</evidence>
<dbReference type="Pfam" id="PF13720">
    <property type="entry name" value="Acetyltransf_11"/>
    <property type="match status" value="1"/>
</dbReference>
<dbReference type="EC" id="2.3.1.129" evidence="6"/>
<dbReference type="Gene3D" id="2.160.10.10">
    <property type="entry name" value="Hexapeptide repeat proteins"/>
    <property type="match status" value="1"/>
</dbReference>
<reference evidence="8" key="1">
    <citation type="submission" date="2016-06" db="EMBL/GenBank/DDBJ databases">
        <authorList>
            <person name="Chen W."/>
            <person name="Hasegawa D.K."/>
        </authorList>
    </citation>
    <scope>NUCLEOTIDE SEQUENCE [LARGE SCALE GENOMIC DNA]</scope>
    <source>
        <strain evidence="8">MEAM1</strain>
    </source>
</reference>
<dbReference type="NCBIfam" id="NF003657">
    <property type="entry name" value="PRK05289.1"/>
    <property type="match status" value="1"/>
</dbReference>
<comment type="pathway">
    <text evidence="6">Glycolipid biosynthesis; lipid IV(A) biosynthesis; lipid IV(A) from (3R)-3-hydroxytetradecanoyl-[acyl-carrier-protein] and UDP-N-acetyl-alpha-D-glucosamine: step 1/6.</text>
</comment>
<evidence type="ECO:0000256" key="6">
    <source>
        <dbReference type="HAMAP-Rule" id="MF_00387"/>
    </source>
</evidence>
<keyword evidence="3 6" id="KW-0808">Transferase</keyword>
<comment type="subcellular location">
    <subcellularLocation>
        <location evidence="6">Cytoplasm</location>
    </subcellularLocation>
</comment>
<dbReference type="GO" id="GO:0016020">
    <property type="term" value="C:membrane"/>
    <property type="evidence" value="ECO:0007669"/>
    <property type="project" value="GOC"/>
</dbReference>
<evidence type="ECO:0000313" key="8">
    <source>
        <dbReference type="Proteomes" id="UP000216438"/>
    </source>
</evidence>
<dbReference type="InterPro" id="IPR011004">
    <property type="entry name" value="Trimer_LpxA-like_sf"/>
</dbReference>
<dbReference type="Proteomes" id="UP000216438">
    <property type="component" value="Chromosome"/>
</dbReference>
<dbReference type="NCBIfam" id="TIGR01852">
    <property type="entry name" value="lipid_A_lpxA"/>
    <property type="match status" value="1"/>
</dbReference>
<evidence type="ECO:0000256" key="2">
    <source>
        <dbReference type="ARBA" id="ARBA00022556"/>
    </source>
</evidence>
<dbReference type="GO" id="GO:0005737">
    <property type="term" value="C:cytoplasm"/>
    <property type="evidence" value="ECO:0007669"/>
    <property type="project" value="UniProtKB-SubCell"/>
</dbReference>
<evidence type="ECO:0000256" key="1">
    <source>
        <dbReference type="ARBA" id="ARBA00022516"/>
    </source>
</evidence>
<sequence>MVQKKTFIHPTSIVEKGAIVHEGAHIGPFCYIGSQVEIGSGTELKSHIVINGITKIGKNNVIYQFCSIGEVNQDLKYKGEFTRVEIGDSNLIRESVSIHRGTEQGEGVTCVGNHNLLMFNTHIAHDCLIGHHCILANSTTLGGHVEIHDHAVIGGLSAVHQFCKVGSYAMLAGCSAVVKHIPPFILAQGNHASLVGPNTVGLKRHFSEAKYKAILKAYQLLYKQGKSLEDAKLELAKLAELHPVVILLLNFLNQIDLNSDKNRGIVR</sequence>
<dbReference type="AlphaFoldDB" id="A0A249DXR7"/>
<dbReference type="PIRSF" id="PIRSF000456">
    <property type="entry name" value="UDP-GlcNAc_acltr"/>
    <property type="match status" value="1"/>
</dbReference>
<dbReference type="RefSeq" id="WP_016856661.1">
    <property type="nucleotide sequence ID" value="NZ_CP016303.1"/>
</dbReference>
<dbReference type="GO" id="GO:0008780">
    <property type="term" value="F:acyl-[acyl-carrier-protein]-UDP-N-acetylglucosamine O-acyltransferase activity"/>
    <property type="evidence" value="ECO:0007669"/>
    <property type="project" value="UniProtKB-UniRule"/>
</dbReference>
<dbReference type="GO" id="GO:0009245">
    <property type="term" value="P:lipid A biosynthetic process"/>
    <property type="evidence" value="ECO:0007669"/>
    <property type="project" value="UniProtKB-UniRule"/>
</dbReference>
<comment type="similarity">
    <text evidence="6">Belongs to the transferase hexapeptide repeat family. LpxA subfamily.</text>
</comment>
<evidence type="ECO:0000256" key="4">
    <source>
        <dbReference type="ARBA" id="ARBA00023098"/>
    </source>
</evidence>
<comment type="function">
    <text evidence="6">Involved in the biosynthesis of lipid A, a phosphorylated glycolipid that anchors the lipopolysaccharide to the outer membrane of the cell.</text>
</comment>
<evidence type="ECO:0000256" key="5">
    <source>
        <dbReference type="ARBA" id="ARBA00023315"/>
    </source>
</evidence>
<organism evidence="7 8">
    <name type="scientific">Candidatus Hamiltonella defensa</name>
    <name type="common">Bemisia tabaci</name>
    <dbReference type="NCBI Taxonomy" id="672795"/>
    <lineage>
        <taxon>Bacteria</taxon>
        <taxon>Pseudomonadati</taxon>
        <taxon>Pseudomonadota</taxon>
        <taxon>Gammaproteobacteria</taxon>
        <taxon>Enterobacterales</taxon>
        <taxon>Enterobacteriaceae</taxon>
        <taxon>aphid secondary symbionts</taxon>
        <taxon>Candidatus Williamhamiltonella</taxon>
    </lineage>
</organism>
<keyword evidence="4 6" id="KW-0443">Lipid metabolism</keyword>
<proteinExistence type="inferred from homology"/>
<accession>A0A249DXR7</accession>
<gene>
    <name evidence="6" type="primary">lpxA</name>
    <name evidence="7" type="ORF">BA171_00490</name>
</gene>
<name>A0A249DXR7_9ENTR</name>